<sequence>MFKHTTKSVLATAALMLAACGSESPPAVGTSSNPAAEAPAPAVTYSTSRPRTSDDVAVAMQAACYMRNTTGEVWYIAKATEVQIPARSSDFKGPAKEAFVAKIRAERPASEIGDSPMNPTCFVDFKPESVNAQIDRFTTASKEPGMKIVKIRF</sequence>
<dbReference type="OrthoDB" id="9826128at2"/>
<comment type="caution">
    <text evidence="3">The sequence shown here is derived from an EMBL/GenBank/DDBJ whole genome shotgun (WGS) entry which is preliminary data.</text>
</comment>
<dbReference type="PATRIC" id="fig|1280946.3.peg.2558"/>
<protein>
    <recommendedName>
        <fullName evidence="5">Lipoprotein</fullName>
    </recommendedName>
</protein>
<evidence type="ECO:0000313" key="4">
    <source>
        <dbReference type="Proteomes" id="UP000027037"/>
    </source>
</evidence>
<reference evidence="3 4" key="1">
    <citation type="journal article" date="2014" name="Antonie Van Leeuwenhoek">
        <title>Hyphomonas beringensis sp. nov. and Hyphomonas chukchiensis sp. nov., isolated from surface seawater of the Bering Sea and Chukchi Sea.</title>
        <authorList>
            <person name="Li C."/>
            <person name="Lai Q."/>
            <person name="Li G."/>
            <person name="Dong C."/>
            <person name="Wang J."/>
            <person name="Liao Y."/>
            <person name="Shao Z."/>
        </authorList>
    </citation>
    <scope>NUCLEOTIDE SEQUENCE [LARGE SCALE GENOMIC DNA]</scope>
    <source>
        <strain evidence="3 4">25B14_1</strain>
    </source>
</reference>
<dbReference type="PROSITE" id="PS51257">
    <property type="entry name" value="PROKAR_LIPOPROTEIN"/>
    <property type="match status" value="1"/>
</dbReference>
<accession>A0A062U5K7</accession>
<keyword evidence="2" id="KW-0732">Signal</keyword>
<evidence type="ECO:0000256" key="2">
    <source>
        <dbReference type="SAM" id="SignalP"/>
    </source>
</evidence>
<evidence type="ECO:0000256" key="1">
    <source>
        <dbReference type="SAM" id="MobiDB-lite"/>
    </source>
</evidence>
<feature type="signal peptide" evidence="2">
    <location>
        <begin position="1"/>
        <end position="18"/>
    </location>
</feature>
<keyword evidence="4" id="KW-1185">Reference proteome</keyword>
<proteinExistence type="predicted"/>
<evidence type="ECO:0008006" key="5">
    <source>
        <dbReference type="Google" id="ProtNLM"/>
    </source>
</evidence>
<gene>
    <name evidence="3" type="ORF">HY29_17000</name>
</gene>
<dbReference type="EMBL" id="AWFF01000052">
    <property type="protein sequence ID" value="KCZ53567.1"/>
    <property type="molecule type" value="Genomic_DNA"/>
</dbReference>
<organism evidence="3 4">
    <name type="scientific">Hyphomonas beringensis</name>
    <dbReference type="NCBI Taxonomy" id="1280946"/>
    <lineage>
        <taxon>Bacteria</taxon>
        <taxon>Pseudomonadati</taxon>
        <taxon>Pseudomonadota</taxon>
        <taxon>Alphaproteobacteria</taxon>
        <taxon>Hyphomonadales</taxon>
        <taxon>Hyphomonadaceae</taxon>
        <taxon>Hyphomonas</taxon>
    </lineage>
</organism>
<dbReference type="Proteomes" id="UP000027037">
    <property type="component" value="Unassembled WGS sequence"/>
</dbReference>
<dbReference type="AlphaFoldDB" id="A0A062U5K7"/>
<name>A0A062U5K7_9PROT</name>
<dbReference type="RefSeq" id="WP_034797577.1">
    <property type="nucleotide sequence ID" value="NZ_AWFF01000052.1"/>
</dbReference>
<feature type="chain" id="PRO_5001614809" description="Lipoprotein" evidence="2">
    <location>
        <begin position="19"/>
        <end position="153"/>
    </location>
</feature>
<feature type="region of interest" description="Disordered" evidence="1">
    <location>
        <begin position="26"/>
        <end position="49"/>
    </location>
</feature>
<evidence type="ECO:0000313" key="3">
    <source>
        <dbReference type="EMBL" id="KCZ53567.1"/>
    </source>
</evidence>